<dbReference type="OrthoDB" id="6712396at2"/>
<protein>
    <recommendedName>
        <fullName evidence="3">Flagellar protein FilF</fullName>
    </recommendedName>
</protein>
<reference evidence="1 2" key="1">
    <citation type="submission" date="2016-07" db="EMBL/GenBank/DDBJ databases">
        <title>Acinetobacter sp. ANC 4603.</title>
        <authorList>
            <person name="Radolfova-Krizova L."/>
            <person name="Nemec A."/>
        </authorList>
    </citation>
    <scope>NUCLEOTIDE SEQUENCE [LARGE SCALE GENOMIC DNA]</scope>
    <source>
        <strain evidence="1 2">ANC 4603</strain>
    </source>
</reference>
<organism evidence="1 2">
    <name type="scientific">Acinetobacter celticus</name>
    <dbReference type="NCBI Taxonomy" id="1891224"/>
    <lineage>
        <taxon>Bacteria</taxon>
        <taxon>Pseudomonadati</taxon>
        <taxon>Pseudomonadota</taxon>
        <taxon>Gammaproteobacteria</taxon>
        <taxon>Moraxellales</taxon>
        <taxon>Moraxellaceae</taxon>
        <taxon>Acinetobacter</taxon>
    </lineage>
</organism>
<comment type="caution">
    <text evidence="1">The sequence shown here is derived from an EMBL/GenBank/DDBJ whole genome shotgun (WGS) entry which is preliminary data.</text>
</comment>
<dbReference type="Proteomes" id="UP000186553">
    <property type="component" value="Unassembled WGS sequence"/>
</dbReference>
<name>A0A1C3CT55_9GAMM</name>
<sequence>MINKKILPFALGALVLALNGCGGESANIIPEINDTSTENGTCASNSDGCLEFVLDYPLDGLNFTCSSDNTNKFITLFNPNESVSTGACRIGDTVTFYLMGDKDKKIELGRVNLNTISNVASKTSPPRLTLLDIASGISGQKAQSLNKNDETVKISMRLAKVIQAIALKDHKIDVATEIQPVYMTAGNRTDLEKVGRSITIADFITLDDAQFNALFTPWLDLSTVSDDDAFKVVSKLANISVAAVFQPEFALYSAPQMIIAGISGSNGLVGCDKPECKPEDTTQTNSFGHFMLMTDRQGMTFGSGVQWRGKVDSALSTIGGVNLQLMLKVKPKLMTASQQDNWIDPITHGIDRKRQLGFKFDVDEVGAEPLIIKQGTLLADKMIAGIGGGLYRALAGLNSTVALTPQDTARLGLWEQKVNQGNYKGTLDLYKQYPISYLDKTVFRTIENTPANQPYIFPLYADMTFKFANKEIKSVKLGIVIDRNGDIRTNIRPNVPDDVFTNTASTIVDLSTDTATGCVGHDVLDPLLMKDHQGTQQYRIGTVSRTFLSSYTSNPNALSIRMILADQVFGTINGALIGMNTTIKTSADSGESIVVGGALVKVGNLLTTATGTKPSSIVFTDSSGKIVKWANSYASFNLTYSQKNPTDTEAKELAKLAGGEISLDPAPCYTVKTK</sequence>
<dbReference type="RefSeq" id="WP_068889724.1">
    <property type="nucleotide sequence ID" value="NZ_CBCRUU010000017.1"/>
</dbReference>
<evidence type="ECO:0008006" key="3">
    <source>
        <dbReference type="Google" id="ProtNLM"/>
    </source>
</evidence>
<keyword evidence="2" id="KW-1185">Reference proteome</keyword>
<dbReference type="STRING" id="1891224.BBP83_13290"/>
<dbReference type="EMBL" id="MBDL01000014">
    <property type="protein sequence ID" value="ODA11921.1"/>
    <property type="molecule type" value="Genomic_DNA"/>
</dbReference>
<gene>
    <name evidence="1" type="ORF">BBP83_13290</name>
</gene>
<evidence type="ECO:0000313" key="1">
    <source>
        <dbReference type="EMBL" id="ODA11921.1"/>
    </source>
</evidence>
<accession>A0A1C3CT55</accession>
<evidence type="ECO:0000313" key="2">
    <source>
        <dbReference type="Proteomes" id="UP000186553"/>
    </source>
</evidence>
<dbReference type="AlphaFoldDB" id="A0A1C3CT55"/>
<proteinExistence type="predicted"/>